<gene>
    <name evidence="2" type="ORF">VP1G_07886</name>
</gene>
<keyword evidence="1" id="KW-0175">Coiled coil</keyword>
<dbReference type="AlphaFoldDB" id="A0A194V9U5"/>
<evidence type="ECO:0000313" key="3">
    <source>
        <dbReference type="Proteomes" id="UP000078576"/>
    </source>
</evidence>
<evidence type="ECO:0000313" key="2">
    <source>
        <dbReference type="EMBL" id="KUI60654.1"/>
    </source>
</evidence>
<sequence length="120" mass="13745">MLDSSSSSQSRLRIIKPSEQRARLRSCFFDLLRGLNIDVMAQPPYDLAAAARLVEFLEGAGLGENLVSEFEKLLIEVTNEARKHKEEAEMAAKQLEEEMRKKAEWDMIETSDADEEWEIL</sequence>
<organism evidence="2 3">
    <name type="scientific">Cytospora mali</name>
    <name type="common">Apple Valsa canker fungus</name>
    <name type="synonym">Valsa mali</name>
    <dbReference type="NCBI Taxonomy" id="578113"/>
    <lineage>
        <taxon>Eukaryota</taxon>
        <taxon>Fungi</taxon>
        <taxon>Dikarya</taxon>
        <taxon>Ascomycota</taxon>
        <taxon>Pezizomycotina</taxon>
        <taxon>Sordariomycetes</taxon>
        <taxon>Sordariomycetidae</taxon>
        <taxon>Diaporthales</taxon>
        <taxon>Cytosporaceae</taxon>
        <taxon>Cytospora</taxon>
    </lineage>
</organism>
<reference evidence="3" key="1">
    <citation type="submission" date="2014-12" db="EMBL/GenBank/DDBJ databases">
        <title>Genome Sequence of Valsa Canker Pathogens Uncovers a Specific Adaption of Colonization on Woody Bark.</title>
        <authorList>
            <person name="Yin Z."/>
            <person name="Liu H."/>
            <person name="Gao X."/>
            <person name="Li Z."/>
            <person name="Song N."/>
            <person name="Ke X."/>
            <person name="Dai Q."/>
            <person name="Wu Y."/>
            <person name="Sun Y."/>
            <person name="Xu J.-R."/>
            <person name="Kang Z.K."/>
            <person name="Wang L."/>
            <person name="Huang L."/>
        </authorList>
    </citation>
    <scope>NUCLEOTIDE SEQUENCE [LARGE SCALE GENOMIC DNA]</scope>
    <source>
        <strain evidence="3">SXYL134</strain>
    </source>
</reference>
<dbReference type="Proteomes" id="UP000078576">
    <property type="component" value="Unassembled WGS sequence"/>
</dbReference>
<feature type="coiled-coil region" evidence="1">
    <location>
        <begin position="67"/>
        <end position="105"/>
    </location>
</feature>
<dbReference type="OrthoDB" id="5242464at2759"/>
<protein>
    <submittedName>
        <fullName evidence="2">Uncharacterized protein</fullName>
    </submittedName>
</protein>
<dbReference type="EMBL" id="KN714756">
    <property type="protein sequence ID" value="KUI60654.1"/>
    <property type="molecule type" value="Genomic_DNA"/>
</dbReference>
<keyword evidence="3" id="KW-1185">Reference proteome</keyword>
<accession>A0A194V9U5</accession>
<name>A0A194V9U5_CYTMA</name>
<proteinExistence type="predicted"/>
<evidence type="ECO:0000256" key="1">
    <source>
        <dbReference type="SAM" id="Coils"/>
    </source>
</evidence>